<reference evidence="9" key="2">
    <citation type="submission" date="2021-04" db="EMBL/GenBank/DDBJ databases">
        <authorList>
            <person name="Gilroy R."/>
        </authorList>
    </citation>
    <scope>NUCLEOTIDE SEQUENCE</scope>
    <source>
        <strain evidence="9">1068</strain>
    </source>
</reference>
<dbReference type="PANTHER" id="PTHR30619:SF1">
    <property type="entry name" value="RECOMBINATION PROTEIN 2"/>
    <property type="match status" value="1"/>
</dbReference>
<dbReference type="SUPFAM" id="SSF56281">
    <property type="entry name" value="Metallo-hydrolase/oxidoreductase"/>
    <property type="match status" value="1"/>
</dbReference>
<dbReference type="InterPro" id="IPR001279">
    <property type="entry name" value="Metallo-B-lactamas"/>
</dbReference>
<evidence type="ECO:0000256" key="6">
    <source>
        <dbReference type="SAM" id="Phobius"/>
    </source>
</evidence>
<evidence type="ECO:0000256" key="1">
    <source>
        <dbReference type="ARBA" id="ARBA00004651"/>
    </source>
</evidence>
<evidence type="ECO:0000256" key="2">
    <source>
        <dbReference type="ARBA" id="ARBA00022475"/>
    </source>
</evidence>
<evidence type="ECO:0000259" key="7">
    <source>
        <dbReference type="Pfam" id="PF00753"/>
    </source>
</evidence>
<evidence type="ECO:0000256" key="4">
    <source>
        <dbReference type="ARBA" id="ARBA00022989"/>
    </source>
</evidence>
<feature type="transmembrane region" description="Helical" evidence="6">
    <location>
        <begin position="68"/>
        <end position="88"/>
    </location>
</feature>
<feature type="transmembrane region" description="Helical" evidence="6">
    <location>
        <begin position="141"/>
        <end position="161"/>
    </location>
</feature>
<feature type="transmembrane region" description="Helical" evidence="6">
    <location>
        <begin position="236"/>
        <end position="253"/>
    </location>
</feature>
<organism evidence="9 10">
    <name type="scientific">Candidatus Blautia pullicola</name>
    <dbReference type="NCBI Taxonomy" id="2838498"/>
    <lineage>
        <taxon>Bacteria</taxon>
        <taxon>Bacillati</taxon>
        <taxon>Bacillota</taxon>
        <taxon>Clostridia</taxon>
        <taxon>Lachnospirales</taxon>
        <taxon>Lachnospiraceae</taxon>
        <taxon>Blautia</taxon>
    </lineage>
</organism>
<name>A0A9D2FQ33_9FIRM</name>
<sequence>MTGLHLSVLGWGLFRLLGKLGLPVKDRSVCALAAMLFYGSLTGGGAAVMRAAVMFGAGAGALAVKRTYDFLSAVSLASILLLAESPLYLYDSSFLLSFGAILGLALVAPALPLSKGKEGSLGQKSLVKRLLEKLREGIRSGLLSGISVWAILLPVTMYFFYEIPVLGLLTNLAVLPTAGLLLVSGFLAGAGGMFLPAFAARGLALPAEFILELYETMGKAVGGLPFSLFITGQPRLWQCVLYYVFLGAILFLQKKVGQGKIWVPFMLGAGIFLLFFSPDRGKLQAAFLDVGQGDCACVWERGSFCYLIDGGSSTVHEVGKYRILPFLKAMGIQEVDGIFLSHMDQDHTNGIVQLLEMIERRETVLKVRCLFLTHCRETEEEIKQIAALGRRAGCQVIFIEKGSKIKDKEIEITCLSPGREDLESNAGSQVLHIKVNALDMLFTGDTEDRGEKELTEILNQEGQAYEILKVAHHGSKNSTSQEFLDAAEPGAAVISCGQNNLYGHPHQELLQRLEKKEIPVFSTKEGGAVLLRWDGENAYMSFHCREIMVK</sequence>
<dbReference type="InterPro" id="IPR004477">
    <property type="entry name" value="ComEC_N"/>
</dbReference>
<reference evidence="9" key="1">
    <citation type="journal article" date="2021" name="PeerJ">
        <title>Extensive microbial diversity within the chicken gut microbiome revealed by metagenomics and culture.</title>
        <authorList>
            <person name="Gilroy R."/>
            <person name="Ravi A."/>
            <person name="Getino M."/>
            <person name="Pursley I."/>
            <person name="Horton D.L."/>
            <person name="Alikhan N.F."/>
            <person name="Baker D."/>
            <person name="Gharbi K."/>
            <person name="Hall N."/>
            <person name="Watson M."/>
            <person name="Adriaenssens E.M."/>
            <person name="Foster-Nyarko E."/>
            <person name="Jarju S."/>
            <person name="Secka A."/>
            <person name="Antonio M."/>
            <person name="Oren A."/>
            <person name="Chaudhuri R.R."/>
            <person name="La Ragione R."/>
            <person name="Hildebrand F."/>
            <person name="Pallen M.J."/>
        </authorList>
    </citation>
    <scope>NUCLEOTIDE SEQUENCE</scope>
    <source>
        <strain evidence="9">1068</strain>
    </source>
</reference>
<dbReference type="GO" id="GO:0005886">
    <property type="term" value="C:plasma membrane"/>
    <property type="evidence" value="ECO:0007669"/>
    <property type="project" value="UniProtKB-SubCell"/>
</dbReference>
<dbReference type="Pfam" id="PF03772">
    <property type="entry name" value="Competence"/>
    <property type="match status" value="1"/>
</dbReference>
<evidence type="ECO:0000256" key="5">
    <source>
        <dbReference type="ARBA" id="ARBA00023136"/>
    </source>
</evidence>
<dbReference type="NCBIfam" id="TIGR00360">
    <property type="entry name" value="ComEC_N-term"/>
    <property type="match status" value="1"/>
</dbReference>
<dbReference type="PANTHER" id="PTHR30619">
    <property type="entry name" value="DNA INTERNALIZATION/COMPETENCE PROTEIN COMEC/REC2"/>
    <property type="match status" value="1"/>
</dbReference>
<feature type="transmembrane region" description="Helical" evidence="6">
    <location>
        <begin position="259"/>
        <end position="276"/>
    </location>
</feature>
<proteinExistence type="predicted"/>
<dbReference type="AlphaFoldDB" id="A0A9D2FQ33"/>
<dbReference type="InterPro" id="IPR052159">
    <property type="entry name" value="Competence_DNA_uptake"/>
</dbReference>
<dbReference type="Gene3D" id="3.60.15.10">
    <property type="entry name" value="Ribonuclease Z/Hydroxyacylglutathione hydrolase-like"/>
    <property type="match status" value="1"/>
</dbReference>
<feature type="domain" description="Metallo-beta-lactamase" evidence="7">
    <location>
        <begin position="427"/>
        <end position="497"/>
    </location>
</feature>
<feature type="transmembrane region" description="Helical" evidence="6">
    <location>
        <begin position="31"/>
        <end position="56"/>
    </location>
</feature>
<evidence type="ECO:0000313" key="9">
    <source>
        <dbReference type="EMBL" id="HIZ64450.1"/>
    </source>
</evidence>
<comment type="subcellular location">
    <subcellularLocation>
        <location evidence="1">Cell membrane</location>
        <topology evidence="1">Multi-pass membrane protein</topology>
    </subcellularLocation>
</comment>
<evidence type="ECO:0000256" key="3">
    <source>
        <dbReference type="ARBA" id="ARBA00022692"/>
    </source>
</evidence>
<dbReference type="InterPro" id="IPR036866">
    <property type="entry name" value="RibonucZ/Hydroxyglut_hydro"/>
</dbReference>
<dbReference type="CDD" id="cd07731">
    <property type="entry name" value="ComA-like_MBL-fold"/>
    <property type="match status" value="1"/>
</dbReference>
<keyword evidence="5 6" id="KW-0472">Membrane</keyword>
<dbReference type="Proteomes" id="UP000824056">
    <property type="component" value="Unassembled WGS sequence"/>
</dbReference>
<feature type="transmembrane region" description="Helical" evidence="6">
    <location>
        <begin position="94"/>
        <end position="114"/>
    </location>
</feature>
<protein>
    <submittedName>
        <fullName evidence="9">ComEC/Rec2 family competence protein</fullName>
    </submittedName>
</protein>
<dbReference type="EMBL" id="DXBG01000021">
    <property type="protein sequence ID" value="HIZ64450.1"/>
    <property type="molecule type" value="Genomic_DNA"/>
</dbReference>
<keyword evidence="4 6" id="KW-1133">Transmembrane helix</keyword>
<feature type="domain" description="ComEC/Rec2-related protein" evidence="8">
    <location>
        <begin position="3"/>
        <end position="254"/>
    </location>
</feature>
<keyword evidence="3 6" id="KW-0812">Transmembrane</keyword>
<feature type="transmembrane region" description="Helical" evidence="6">
    <location>
        <begin position="173"/>
        <end position="195"/>
    </location>
</feature>
<keyword evidence="2" id="KW-1003">Cell membrane</keyword>
<dbReference type="Pfam" id="PF00753">
    <property type="entry name" value="Lactamase_B"/>
    <property type="match status" value="1"/>
</dbReference>
<comment type="caution">
    <text evidence="9">The sequence shown here is derived from an EMBL/GenBank/DDBJ whole genome shotgun (WGS) entry which is preliminary data.</text>
</comment>
<evidence type="ECO:0000313" key="10">
    <source>
        <dbReference type="Proteomes" id="UP000824056"/>
    </source>
</evidence>
<dbReference type="InterPro" id="IPR035681">
    <property type="entry name" value="ComA-like_MBL"/>
</dbReference>
<gene>
    <name evidence="9" type="ORF">H9809_00860</name>
</gene>
<accession>A0A9D2FQ33</accession>
<evidence type="ECO:0000259" key="8">
    <source>
        <dbReference type="Pfam" id="PF03772"/>
    </source>
</evidence>